<evidence type="ECO:0000313" key="1">
    <source>
        <dbReference type="EMBL" id="KAJ0086178.1"/>
    </source>
</evidence>
<gene>
    <name evidence="1" type="ORF">Patl1_08482</name>
</gene>
<reference evidence="2" key="1">
    <citation type="journal article" date="2023" name="G3 (Bethesda)">
        <title>Genome assembly and association tests identify interacting loci associated with vigor, precocity, and sex in interspecific pistachio rootstocks.</title>
        <authorList>
            <person name="Palmer W."/>
            <person name="Jacygrad E."/>
            <person name="Sagayaradj S."/>
            <person name="Cavanaugh K."/>
            <person name="Han R."/>
            <person name="Bertier L."/>
            <person name="Beede B."/>
            <person name="Kafkas S."/>
            <person name="Golino D."/>
            <person name="Preece J."/>
            <person name="Michelmore R."/>
        </authorList>
    </citation>
    <scope>NUCLEOTIDE SEQUENCE [LARGE SCALE GENOMIC DNA]</scope>
</reference>
<organism evidence="1 2">
    <name type="scientific">Pistacia atlantica</name>
    <dbReference type="NCBI Taxonomy" id="434234"/>
    <lineage>
        <taxon>Eukaryota</taxon>
        <taxon>Viridiplantae</taxon>
        <taxon>Streptophyta</taxon>
        <taxon>Embryophyta</taxon>
        <taxon>Tracheophyta</taxon>
        <taxon>Spermatophyta</taxon>
        <taxon>Magnoliopsida</taxon>
        <taxon>eudicotyledons</taxon>
        <taxon>Gunneridae</taxon>
        <taxon>Pentapetalae</taxon>
        <taxon>rosids</taxon>
        <taxon>malvids</taxon>
        <taxon>Sapindales</taxon>
        <taxon>Anacardiaceae</taxon>
        <taxon>Pistacia</taxon>
    </lineage>
</organism>
<name>A0ACC1AFY4_9ROSI</name>
<comment type="caution">
    <text evidence="1">The sequence shown here is derived from an EMBL/GenBank/DDBJ whole genome shotgun (WGS) entry which is preliminary data.</text>
</comment>
<dbReference type="EMBL" id="CM047906">
    <property type="protein sequence ID" value="KAJ0086178.1"/>
    <property type="molecule type" value="Genomic_DNA"/>
</dbReference>
<evidence type="ECO:0000313" key="2">
    <source>
        <dbReference type="Proteomes" id="UP001164250"/>
    </source>
</evidence>
<dbReference type="Proteomes" id="UP001164250">
    <property type="component" value="Chromosome 10"/>
</dbReference>
<proteinExistence type="predicted"/>
<keyword evidence="2" id="KW-1185">Reference proteome</keyword>
<sequence>MAKEVLKTHDLAFCNRPALLAMRKLTYNGLDFAFAPYNDSWREKRKLCVMHLFNTNRVQKFRPTREDKVSRMIQKISKSVAASKPVNLRMKRRLENNFKELDFILPGNHPRPFRFQGAQKWTTGYN</sequence>
<protein>
    <submittedName>
        <fullName evidence="1">Uncharacterized protein</fullName>
    </submittedName>
</protein>
<accession>A0ACC1AFY4</accession>